<proteinExistence type="predicted"/>
<dbReference type="EMBL" id="JAABOA010000388">
    <property type="protein sequence ID" value="KAF9584541.1"/>
    <property type="molecule type" value="Genomic_DNA"/>
</dbReference>
<dbReference type="Proteomes" id="UP000780801">
    <property type="component" value="Unassembled WGS sequence"/>
</dbReference>
<organism evidence="1 2">
    <name type="scientific">Lunasporangiospora selenospora</name>
    <dbReference type="NCBI Taxonomy" id="979761"/>
    <lineage>
        <taxon>Eukaryota</taxon>
        <taxon>Fungi</taxon>
        <taxon>Fungi incertae sedis</taxon>
        <taxon>Mucoromycota</taxon>
        <taxon>Mortierellomycotina</taxon>
        <taxon>Mortierellomycetes</taxon>
        <taxon>Mortierellales</taxon>
        <taxon>Mortierellaceae</taxon>
        <taxon>Lunasporangiospora</taxon>
    </lineage>
</organism>
<dbReference type="AlphaFoldDB" id="A0A9P6G1A2"/>
<comment type="caution">
    <text evidence="1">The sequence shown here is derived from an EMBL/GenBank/DDBJ whole genome shotgun (WGS) entry which is preliminary data.</text>
</comment>
<name>A0A9P6G1A2_9FUNG</name>
<accession>A0A9P6G1A2</accession>
<sequence length="220" mass="24230">MTANLFHIKYNAPVQAMLVHSTIDSCECSTCQYWVAGETIPFADNPQMRYGLYPLSLSTSKAMSICPNHLVAMNLVRFDYYASSSQAVIDPSKITPQNSSELDLVIHGSSVDTQWTDDMIVNGQRCEIQIRVASANTDPATLARSRSKMTFIRTSPGKGSEVKTVHTSTQIGNTTQKGGDSLKTATEAYKAYHKSDTRSNIKGTKKLFSFGFSALFDDDF</sequence>
<reference evidence="1" key="1">
    <citation type="journal article" date="2020" name="Fungal Divers.">
        <title>Resolving the Mortierellaceae phylogeny through synthesis of multi-gene phylogenetics and phylogenomics.</title>
        <authorList>
            <person name="Vandepol N."/>
            <person name="Liber J."/>
            <person name="Desiro A."/>
            <person name="Na H."/>
            <person name="Kennedy M."/>
            <person name="Barry K."/>
            <person name="Grigoriev I.V."/>
            <person name="Miller A.N."/>
            <person name="O'Donnell K."/>
            <person name="Stajich J.E."/>
            <person name="Bonito G."/>
        </authorList>
    </citation>
    <scope>NUCLEOTIDE SEQUENCE</scope>
    <source>
        <strain evidence="1">KOD1015</strain>
    </source>
</reference>
<evidence type="ECO:0000313" key="2">
    <source>
        <dbReference type="Proteomes" id="UP000780801"/>
    </source>
</evidence>
<evidence type="ECO:0000313" key="1">
    <source>
        <dbReference type="EMBL" id="KAF9584541.1"/>
    </source>
</evidence>
<gene>
    <name evidence="1" type="ORF">BGW38_006088</name>
</gene>
<protein>
    <submittedName>
        <fullName evidence="1">Uncharacterized protein</fullName>
    </submittedName>
</protein>
<keyword evidence="2" id="KW-1185">Reference proteome</keyword>